<dbReference type="STRING" id="266940.Krad_2277"/>
<dbReference type="InterPro" id="IPR000629">
    <property type="entry name" value="RNA-helicase_DEAD-box_CS"/>
</dbReference>
<gene>
    <name evidence="2" type="ordered locus">Krad_2277</name>
</gene>
<organism evidence="2 3">
    <name type="scientific">Kineococcus radiotolerans (strain ATCC BAA-149 / DSM 14245 / SRS30216)</name>
    <dbReference type="NCBI Taxonomy" id="266940"/>
    <lineage>
        <taxon>Bacteria</taxon>
        <taxon>Bacillati</taxon>
        <taxon>Actinomycetota</taxon>
        <taxon>Actinomycetes</taxon>
        <taxon>Kineosporiales</taxon>
        <taxon>Kineosporiaceae</taxon>
        <taxon>Kineococcus</taxon>
    </lineage>
</organism>
<keyword evidence="3" id="KW-1185">Reference proteome</keyword>
<evidence type="ECO:0000259" key="1">
    <source>
        <dbReference type="PROSITE" id="PS50061"/>
    </source>
</evidence>
<evidence type="ECO:0000313" key="2">
    <source>
        <dbReference type="EMBL" id="ABS03758.1"/>
    </source>
</evidence>
<protein>
    <recommendedName>
        <fullName evidence="1">ETS domain-containing protein</fullName>
    </recommendedName>
</protein>
<evidence type="ECO:0000313" key="3">
    <source>
        <dbReference type="Proteomes" id="UP000001116"/>
    </source>
</evidence>
<dbReference type="PROSITE" id="PS00039">
    <property type="entry name" value="DEAD_ATP_HELICASE"/>
    <property type="match status" value="1"/>
</dbReference>
<dbReference type="Proteomes" id="UP000001116">
    <property type="component" value="Chromosome"/>
</dbReference>
<dbReference type="InterPro" id="IPR000418">
    <property type="entry name" value="Ets_dom"/>
</dbReference>
<dbReference type="AlphaFoldDB" id="A6WAB9"/>
<sequence>MPWSPPSFEAPVHDPRIERFRDRAARIRHRDGRVGTVYFAVSIEQARPEGHLWWRRWSAPFSLVDGYVWGDAEVTSTLDPSGRYGPEYRVSYQAWGEDLERLLDEADRGVFTWLEEVWQLEWLGDEEMARFREERRDELDE</sequence>
<proteinExistence type="predicted"/>
<dbReference type="GO" id="GO:0003700">
    <property type="term" value="F:DNA-binding transcription factor activity"/>
    <property type="evidence" value="ECO:0007669"/>
    <property type="project" value="InterPro"/>
</dbReference>
<reference evidence="3" key="1">
    <citation type="journal article" date="2008" name="PLoS ONE">
        <title>Survival in nuclear waste, extreme resistance, and potential applications gleaned from the genome sequence of Kineococcus radiotolerans SRS30216.</title>
        <authorList>
            <person name="Bagwell C.E."/>
            <person name="Bhat S."/>
            <person name="Hawkins G.M."/>
            <person name="Smith B.W."/>
            <person name="Biswas T."/>
            <person name="Hoover T.R."/>
            <person name="Saunders E."/>
            <person name="Han C.S."/>
            <person name="Tsodikov O.V."/>
            <person name="Shimkets L.J."/>
        </authorList>
    </citation>
    <scope>NUCLEOTIDE SEQUENCE [LARGE SCALE GENOMIC DNA]</scope>
    <source>
        <strain evidence="3">ATCC BAA-149 / DSM 14245 / SRS30216</strain>
    </source>
</reference>
<dbReference type="KEGG" id="kra:Krad_2277"/>
<dbReference type="HOGENOM" id="CLU_160594_0_0_11"/>
<dbReference type="PROSITE" id="PS50061">
    <property type="entry name" value="ETS_DOMAIN_3"/>
    <property type="match status" value="1"/>
</dbReference>
<accession>A6WAB9</accession>
<feature type="domain" description="ETS" evidence="1">
    <location>
        <begin position="92"/>
        <end position="141"/>
    </location>
</feature>
<dbReference type="GO" id="GO:0043565">
    <property type="term" value="F:sequence-specific DNA binding"/>
    <property type="evidence" value="ECO:0007669"/>
    <property type="project" value="InterPro"/>
</dbReference>
<dbReference type="EMBL" id="CP000750">
    <property type="protein sequence ID" value="ABS03758.1"/>
    <property type="molecule type" value="Genomic_DNA"/>
</dbReference>
<name>A6WAB9_KINRD</name>